<accession>A0A8S9I2P7</accession>
<dbReference type="EMBL" id="QGKW02000717">
    <property type="protein sequence ID" value="KAF2598466.1"/>
    <property type="molecule type" value="Genomic_DNA"/>
</dbReference>
<keyword evidence="1" id="KW-0479">Metal-binding</keyword>
<organism evidence="6">
    <name type="scientific">Brassica cretica</name>
    <name type="common">Mustard</name>
    <dbReference type="NCBI Taxonomy" id="69181"/>
    <lineage>
        <taxon>Eukaryota</taxon>
        <taxon>Viridiplantae</taxon>
        <taxon>Streptophyta</taxon>
        <taxon>Embryophyta</taxon>
        <taxon>Tracheophyta</taxon>
        <taxon>Spermatophyta</taxon>
        <taxon>Magnoliopsida</taxon>
        <taxon>eudicotyledons</taxon>
        <taxon>Gunneridae</taxon>
        <taxon>Pentapetalae</taxon>
        <taxon>rosids</taxon>
        <taxon>malvids</taxon>
        <taxon>Brassicales</taxon>
        <taxon>Brassicaceae</taxon>
        <taxon>Brassiceae</taxon>
        <taxon>Brassica</taxon>
    </lineage>
</organism>
<dbReference type="GO" id="GO:0008270">
    <property type="term" value="F:zinc ion binding"/>
    <property type="evidence" value="ECO:0007669"/>
    <property type="project" value="UniProtKB-KW"/>
</dbReference>
<dbReference type="Proteomes" id="UP000712281">
    <property type="component" value="Unassembled WGS sequence"/>
</dbReference>
<evidence type="ECO:0000256" key="2">
    <source>
        <dbReference type="ARBA" id="ARBA00022771"/>
    </source>
</evidence>
<dbReference type="PROSITE" id="PS51999">
    <property type="entry name" value="ZF_GRF"/>
    <property type="match status" value="1"/>
</dbReference>
<evidence type="ECO:0000313" key="7">
    <source>
        <dbReference type="EMBL" id="KAF2598466.1"/>
    </source>
</evidence>
<dbReference type="InterPro" id="IPR010666">
    <property type="entry name" value="Znf_GRF"/>
</dbReference>
<name>A0A8S9I2P7_BRACR</name>
<reference evidence="6" key="1">
    <citation type="submission" date="2019-12" db="EMBL/GenBank/DDBJ databases">
        <title>Genome sequencing and annotation of Brassica cretica.</title>
        <authorList>
            <person name="Studholme D.J."/>
            <person name="Sarris P.F."/>
        </authorList>
    </citation>
    <scope>NUCLEOTIDE SEQUENCE</scope>
    <source>
        <strain evidence="7">PFS-001/15</strain>
        <strain evidence="6">PFS-102/07</strain>
        <tissue evidence="6">Leaf</tissue>
    </source>
</reference>
<evidence type="ECO:0000256" key="4">
    <source>
        <dbReference type="PROSITE-ProRule" id="PRU01343"/>
    </source>
</evidence>
<sequence>MAMELGPGIPRRCPCGAVTIVLTSKTKENPGHRFYRCGAVFGENHVFKWVDGAHLEELEAMADKQSILQKELGEIKEDVLEIKKDISEIVAVVGTLSELIRKLRNDDDIGVGSLQALNAVIWYIHFHQIQHKSKQHLQEEVKATGEKFHITMARLGVSKGRWSKSQQGVWRLEEDVTYTSRDILVKRNEEYDSLQREIRSLFNLTEVTPLVVTFKLPEWMLEPDGETCPPHNTLTTTDVEMLMSVHESPFKIGRWTFLGDGVNEEQHLAIINAIMSHSEIKCAEAVLPELHDQEKMMLMYRFAMEVDKARNSLDLNVPAETDTGDHIVTTVANHLVLKHPIPDGTQLNEMGGFGRVEETDFHAAEISSVSVLRNAYAPQQYGGVKVGYGPYDESRYWEMRQGYYESLMASSYALQLRRIYGVLGSEHTGYLPNDLNIPNSGEQKIPQYQVPLDVSSTASSTEHQTGVLGSGQINNSTLGRGYIHGEHISEKGETSRRVIDEDDIKVEPKETTDKTIEVAQRIGDDVVDGNRGGKEGGQ</sequence>
<dbReference type="EMBL" id="QGKY02001250">
    <property type="protein sequence ID" value="KAF2563901.1"/>
    <property type="molecule type" value="Genomic_DNA"/>
</dbReference>
<feature type="domain" description="GRF-type" evidence="5">
    <location>
        <begin position="13"/>
        <end position="53"/>
    </location>
</feature>
<protein>
    <recommendedName>
        <fullName evidence="5">GRF-type domain-containing protein</fullName>
    </recommendedName>
</protein>
<evidence type="ECO:0000313" key="6">
    <source>
        <dbReference type="EMBL" id="KAF2563901.1"/>
    </source>
</evidence>
<keyword evidence="3" id="KW-0862">Zinc</keyword>
<keyword evidence="2 4" id="KW-0863">Zinc-finger</keyword>
<evidence type="ECO:0000259" key="5">
    <source>
        <dbReference type="PROSITE" id="PS51999"/>
    </source>
</evidence>
<proteinExistence type="predicted"/>
<gene>
    <name evidence="7" type="ORF">F2Q68_00011484</name>
    <name evidence="6" type="ORF">F2Q70_00018273</name>
</gene>
<evidence type="ECO:0000256" key="1">
    <source>
        <dbReference type="ARBA" id="ARBA00022723"/>
    </source>
</evidence>
<comment type="caution">
    <text evidence="6">The sequence shown here is derived from an EMBL/GenBank/DDBJ whole genome shotgun (WGS) entry which is preliminary data.</text>
</comment>
<dbReference type="PANTHER" id="PTHR33248">
    <property type="entry name" value="ZINC ION-BINDING PROTEIN"/>
    <property type="match status" value="1"/>
</dbReference>
<evidence type="ECO:0000256" key="3">
    <source>
        <dbReference type="ARBA" id="ARBA00022833"/>
    </source>
</evidence>
<dbReference type="AlphaFoldDB" id="A0A8S9I2P7"/>